<dbReference type="InParanoid" id="D1C8F2"/>
<evidence type="ECO:0000256" key="3">
    <source>
        <dbReference type="ARBA" id="ARBA00023080"/>
    </source>
</evidence>
<reference evidence="6" key="1">
    <citation type="submission" date="2009-11" db="EMBL/GenBank/DDBJ databases">
        <title>The complete chromosome 2 of Sphaerobacter thermophilus DSM 20745.</title>
        <authorList>
            <person name="Lucas S."/>
            <person name="Copeland A."/>
            <person name="Lapidus A."/>
            <person name="Glavina del Rio T."/>
            <person name="Dalin E."/>
            <person name="Tice H."/>
            <person name="Bruce D."/>
            <person name="Goodwin L."/>
            <person name="Pitluck S."/>
            <person name="Kyrpides N."/>
            <person name="Mavromatis K."/>
            <person name="Ivanova N."/>
            <person name="Mikhailova N."/>
            <person name="LaButti K.M."/>
            <person name="Clum A."/>
            <person name="Sun H.I."/>
            <person name="Brettin T."/>
            <person name="Detter J.C."/>
            <person name="Han C."/>
            <person name="Larimer F."/>
            <person name="Land M."/>
            <person name="Hauser L."/>
            <person name="Markowitz V."/>
            <person name="Cheng J.F."/>
            <person name="Hugenholtz P."/>
            <person name="Woyke T."/>
            <person name="Wu D."/>
            <person name="Steenblock K."/>
            <person name="Schneider S."/>
            <person name="Pukall R."/>
            <person name="Goeker M."/>
            <person name="Klenk H.P."/>
            <person name="Eisen J.A."/>
        </authorList>
    </citation>
    <scope>NUCLEOTIDE SEQUENCE [LARGE SCALE GENOMIC DNA]</scope>
    <source>
        <strain evidence="6">ATCC 49802 / DSM 20745 / S 6022</strain>
    </source>
</reference>
<dbReference type="OrthoDB" id="9807767at2"/>
<evidence type="ECO:0000256" key="4">
    <source>
        <dbReference type="HAMAP-Rule" id="MF_00528"/>
    </source>
</evidence>
<dbReference type="InterPro" id="IPR003697">
    <property type="entry name" value="Maf-like"/>
</dbReference>
<protein>
    <recommendedName>
        <fullName evidence="4">dTTP/UTP pyrophosphatase</fullName>
        <shortName evidence="4">dTTPase/UTPase</shortName>
        <ecNumber evidence="4">3.6.1.9</ecNumber>
    </recommendedName>
    <alternativeName>
        <fullName evidence="4">Nucleoside triphosphate pyrophosphatase</fullName>
    </alternativeName>
    <alternativeName>
        <fullName evidence="4">Nucleotide pyrophosphatase</fullName>
        <shortName evidence="4">Nucleotide PPase</shortName>
    </alternativeName>
</protein>
<keyword evidence="3 4" id="KW-0546">Nucleotide metabolism</keyword>
<name>D1C8F2_SPHTD</name>
<dbReference type="PANTHER" id="PTHR43213">
    <property type="entry name" value="BIFUNCTIONAL DTTP/UTP PYROPHOSPHATASE/METHYLTRANSFERASE PROTEIN-RELATED"/>
    <property type="match status" value="1"/>
</dbReference>
<dbReference type="Proteomes" id="UP000002027">
    <property type="component" value="Chromosome 2"/>
</dbReference>
<dbReference type="FunCoup" id="D1C8F2">
    <property type="interactions" value="395"/>
</dbReference>
<comment type="catalytic activity">
    <reaction evidence="4">
        <text>dTTP + H2O = dTMP + diphosphate + H(+)</text>
        <dbReference type="Rhea" id="RHEA:28534"/>
        <dbReference type="ChEBI" id="CHEBI:15377"/>
        <dbReference type="ChEBI" id="CHEBI:15378"/>
        <dbReference type="ChEBI" id="CHEBI:33019"/>
        <dbReference type="ChEBI" id="CHEBI:37568"/>
        <dbReference type="ChEBI" id="CHEBI:63528"/>
        <dbReference type="EC" id="3.6.1.9"/>
    </reaction>
</comment>
<dbReference type="SUPFAM" id="SSF52972">
    <property type="entry name" value="ITPase-like"/>
    <property type="match status" value="1"/>
</dbReference>
<dbReference type="InterPro" id="IPR029001">
    <property type="entry name" value="ITPase-like_fam"/>
</dbReference>
<comment type="caution">
    <text evidence="4">Lacks conserved residue(s) required for the propagation of feature annotation.</text>
</comment>
<dbReference type="PANTHER" id="PTHR43213:SF5">
    <property type="entry name" value="BIFUNCTIONAL DTTP_UTP PYROPHOSPHATASE_METHYLTRANSFERASE PROTEIN-RELATED"/>
    <property type="match status" value="1"/>
</dbReference>
<feature type="active site" description="Proton acceptor" evidence="4">
    <location>
        <position position="72"/>
    </location>
</feature>
<dbReference type="CDD" id="cd00555">
    <property type="entry name" value="Maf"/>
    <property type="match status" value="1"/>
</dbReference>
<keyword evidence="6" id="KW-1185">Reference proteome</keyword>
<dbReference type="Gene3D" id="3.90.950.10">
    <property type="match status" value="1"/>
</dbReference>
<feature type="site" description="Important for substrate specificity" evidence="4">
    <location>
        <position position="155"/>
    </location>
</feature>
<comment type="subcellular location">
    <subcellularLocation>
        <location evidence="4">Cytoplasm</location>
    </subcellularLocation>
</comment>
<sequence>MSTPPLVLASASPRRRELLGRLGVPFTVTPADVDENVGGPGMRPERVARALARRKALAVAAQHPGSVVLAADTVVALRGRLLGKPADAAEAWAMLRALRGRRHRVITGVALAAGRRVWVRHVVTTVHMRSYSDDEIAASIAAGTPFDKAGAYAIQDPDFRPVACHEGCYCNVVGLPLAPVIELLAGVGIQVPLTEPADLLPACACCPLFAGAPLDAGAGQ</sequence>
<dbReference type="EMBL" id="CP001824">
    <property type="protein sequence ID" value="ACZ40095.1"/>
    <property type="molecule type" value="Genomic_DNA"/>
</dbReference>
<dbReference type="eggNOG" id="COG0424">
    <property type="taxonomic scope" value="Bacteria"/>
</dbReference>
<feature type="site" description="Important for substrate specificity" evidence="4">
    <location>
        <position position="14"/>
    </location>
</feature>
<evidence type="ECO:0000313" key="5">
    <source>
        <dbReference type="EMBL" id="ACZ40095.1"/>
    </source>
</evidence>
<dbReference type="GO" id="GO:0036221">
    <property type="term" value="F:UTP diphosphatase activity"/>
    <property type="evidence" value="ECO:0007669"/>
    <property type="project" value="RHEA"/>
</dbReference>
<accession>D1C8F2</accession>
<dbReference type="KEGG" id="sti:Sthe_2681"/>
<dbReference type="HAMAP" id="MF_00528">
    <property type="entry name" value="Maf"/>
    <property type="match status" value="1"/>
</dbReference>
<comment type="similarity">
    <text evidence="4">Belongs to the Maf family. YhdE subfamily.</text>
</comment>
<comment type="function">
    <text evidence="4">Nucleoside triphosphate pyrophosphatase that hydrolyzes dTTP and UTP. May have a dual role in cell division arrest and in preventing the incorporation of modified nucleotides into cellular nucleic acids.</text>
</comment>
<dbReference type="GO" id="GO:0005737">
    <property type="term" value="C:cytoplasm"/>
    <property type="evidence" value="ECO:0007669"/>
    <property type="project" value="UniProtKB-SubCell"/>
</dbReference>
<evidence type="ECO:0000256" key="2">
    <source>
        <dbReference type="ARBA" id="ARBA00022801"/>
    </source>
</evidence>
<dbReference type="STRING" id="479434.Sthe_2681"/>
<dbReference type="GO" id="GO:0009117">
    <property type="term" value="P:nucleotide metabolic process"/>
    <property type="evidence" value="ECO:0007669"/>
    <property type="project" value="UniProtKB-KW"/>
</dbReference>
<dbReference type="RefSeq" id="WP_012873133.1">
    <property type="nucleotide sequence ID" value="NC_013524.1"/>
</dbReference>
<dbReference type="NCBIfam" id="TIGR00172">
    <property type="entry name" value="maf"/>
    <property type="match status" value="1"/>
</dbReference>
<reference evidence="5 6" key="2">
    <citation type="journal article" date="2010" name="Stand. Genomic Sci.">
        <title>Complete genome sequence of Desulfohalobium retbaense type strain (HR(100)).</title>
        <authorList>
            <person name="Spring S."/>
            <person name="Nolan M."/>
            <person name="Lapidus A."/>
            <person name="Glavina Del Rio T."/>
            <person name="Copeland A."/>
            <person name="Tice H."/>
            <person name="Cheng J.F."/>
            <person name="Lucas S."/>
            <person name="Land M."/>
            <person name="Chen F."/>
            <person name="Bruce D."/>
            <person name="Goodwin L."/>
            <person name="Pitluck S."/>
            <person name="Ivanova N."/>
            <person name="Mavromatis K."/>
            <person name="Mikhailova N."/>
            <person name="Pati A."/>
            <person name="Chen A."/>
            <person name="Palaniappan K."/>
            <person name="Hauser L."/>
            <person name="Chang Y.J."/>
            <person name="Jeffries C.D."/>
            <person name="Munk C."/>
            <person name="Kiss H."/>
            <person name="Chain P."/>
            <person name="Han C."/>
            <person name="Brettin T."/>
            <person name="Detter J.C."/>
            <person name="Schuler E."/>
            <person name="Goker M."/>
            <person name="Rohde M."/>
            <person name="Bristow J."/>
            <person name="Eisen J.A."/>
            <person name="Markowitz V."/>
            <person name="Hugenholtz P."/>
            <person name="Kyrpides N.C."/>
            <person name="Klenk H.P."/>
        </authorList>
    </citation>
    <scope>NUCLEOTIDE SEQUENCE [LARGE SCALE GENOMIC DNA]</scope>
    <source>
        <strain evidence="6">ATCC 49802 / DSM 20745 / S 6022</strain>
    </source>
</reference>
<feature type="site" description="Important for substrate specificity" evidence="4">
    <location>
        <position position="73"/>
    </location>
</feature>
<comment type="catalytic activity">
    <reaction evidence="4">
        <text>UTP + H2O = UMP + diphosphate + H(+)</text>
        <dbReference type="Rhea" id="RHEA:29395"/>
        <dbReference type="ChEBI" id="CHEBI:15377"/>
        <dbReference type="ChEBI" id="CHEBI:15378"/>
        <dbReference type="ChEBI" id="CHEBI:33019"/>
        <dbReference type="ChEBI" id="CHEBI:46398"/>
        <dbReference type="ChEBI" id="CHEBI:57865"/>
        <dbReference type="EC" id="3.6.1.9"/>
    </reaction>
</comment>
<organism evidence="5 6">
    <name type="scientific">Sphaerobacter thermophilus (strain ATCC 49802 / DSM 20745 / KCCM 41009 / NCIMB 13125 / S 6022)</name>
    <dbReference type="NCBI Taxonomy" id="479434"/>
    <lineage>
        <taxon>Bacteria</taxon>
        <taxon>Pseudomonadati</taxon>
        <taxon>Thermomicrobiota</taxon>
        <taxon>Thermomicrobia</taxon>
        <taxon>Sphaerobacterales</taxon>
        <taxon>Sphaerobacterineae</taxon>
        <taxon>Sphaerobacteraceae</taxon>
        <taxon>Sphaerobacter</taxon>
    </lineage>
</organism>
<dbReference type="GO" id="GO:0036218">
    <property type="term" value="F:dTTP diphosphatase activity"/>
    <property type="evidence" value="ECO:0007669"/>
    <property type="project" value="RHEA"/>
</dbReference>
<dbReference type="HOGENOM" id="CLU_040416_2_1_0"/>
<keyword evidence="4" id="KW-0963">Cytoplasm</keyword>
<evidence type="ECO:0000256" key="1">
    <source>
        <dbReference type="ARBA" id="ARBA00001968"/>
    </source>
</evidence>
<dbReference type="PIRSF" id="PIRSF006305">
    <property type="entry name" value="Maf"/>
    <property type="match status" value="1"/>
</dbReference>
<dbReference type="EC" id="3.6.1.9" evidence="4"/>
<dbReference type="AlphaFoldDB" id="D1C8F2"/>
<evidence type="ECO:0000313" key="6">
    <source>
        <dbReference type="Proteomes" id="UP000002027"/>
    </source>
</evidence>
<keyword evidence="2 4" id="KW-0378">Hydrolase</keyword>
<gene>
    <name evidence="5" type="ordered locus">Sthe_2681</name>
</gene>
<dbReference type="Pfam" id="PF02545">
    <property type="entry name" value="Maf"/>
    <property type="match status" value="1"/>
</dbReference>
<comment type="cofactor">
    <cofactor evidence="1 4">
        <name>a divalent metal cation</name>
        <dbReference type="ChEBI" id="CHEBI:60240"/>
    </cofactor>
</comment>
<proteinExistence type="inferred from homology"/>